<sequence length="100" mass="10944">MHEDRGQRLWVCPHLSTSLSPGRGPVPEGEGIPGHARGLRQGELGAVWKGKVRGSGQESSPPARGLQQIDGCPRNWRPPHALTFYRQLTRTPSTQFSPLA</sequence>
<dbReference type="Proteomes" id="UP000762676">
    <property type="component" value="Unassembled WGS sequence"/>
</dbReference>
<reference evidence="2 3" key="1">
    <citation type="journal article" date="2021" name="Elife">
        <title>Chloroplast acquisition without the gene transfer in kleptoplastic sea slugs, Plakobranchus ocellatus.</title>
        <authorList>
            <person name="Maeda T."/>
            <person name="Takahashi S."/>
            <person name="Yoshida T."/>
            <person name="Shimamura S."/>
            <person name="Takaki Y."/>
            <person name="Nagai Y."/>
            <person name="Toyoda A."/>
            <person name="Suzuki Y."/>
            <person name="Arimoto A."/>
            <person name="Ishii H."/>
            <person name="Satoh N."/>
            <person name="Nishiyama T."/>
            <person name="Hasebe M."/>
            <person name="Maruyama T."/>
            <person name="Minagawa J."/>
            <person name="Obokata J."/>
            <person name="Shigenobu S."/>
        </authorList>
    </citation>
    <scope>NUCLEOTIDE SEQUENCE [LARGE SCALE GENOMIC DNA]</scope>
</reference>
<gene>
    <name evidence="2" type="ORF">ElyMa_003190500</name>
</gene>
<organism evidence="2 3">
    <name type="scientific">Elysia marginata</name>
    <dbReference type="NCBI Taxonomy" id="1093978"/>
    <lineage>
        <taxon>Eukaryota</taxon>
        <taxon>Metazoa</taxon>
        <taxon>Spiralia</taxon>
        <taxon>Lophotrochozoa</taxon>
        <taxon>Mollusca</taxon>
        <taxon>Gastropoda</taxon>
        <taxon>Heterobranchia</taxon>
        <taxon>Euthyneura</taxon>
        <taxon>Panpulmonata</taxon>
        <taxon>Sacoglossa</taxon>
        <taxon>Placobranchoidea</taxon>
        <taxon>Plakobranchidae</taxon>
        <taxon>Elysia</taxon>
    </lineage>
</organism>
<name>A0AAV4J107_9GAST</name>
<proteinExistence type="predicted"/>
<dbReference type="EMBL" id="BMAT01006587">
    <property type="protein sequence ID" value="GFS15560.1"/>
    <property type="molecule type" value="Genomic_DNA"/>
</dbReference>
<feature type="region of interest" description="Disordered" evidence="1">
    <location>
        <begin position="15"/>
        <end position="39"/>
    </location>
</feature>
<evidence type="ECO:0000256" key="1">
    <source>
        <dbReference type="SAM" id="MobiDB-lite"/>
    </source>
</evidence>
<evidence type="ECO:0000313" key="3">
    <source>
        <dbReference type="Proteomes" id="UP000762676"/>
    </source>
</evidence>
<feature type="region of interest" description="Disordered" evidence="1">
    <location>
        <begin position="51"/>
        <end position="74"/>
    </location>
</feature>
<accession>A0AAV4J107</accession>
<comment type="caution">
    <text evidence="2">The sequence shown here is derived from an EMBL/GenBank/DDBJ whole genome shotgun (WGS) entry which is preliminary data.</text>
</comment>
<protein>
    <submittedName>
        <fullName evidence="2">Uncharacterized protein</fullName>
    </submittedName>
</protein>
<evidence type="ECO:0000313" key="2">
    <source>
        <dbReference type="EMBL" id="GFS15560.1"/>
    </source>
</evidence>
<dbReference type="AlphaFoldDB" id="A0AAV4J107"/>
<keyword evidence="3" id="KW-1185">Reference proteome</keyword>